<organism evidence="2 3">
    <name type="scientific">Armillaria gallica</name>
    <name type="common">Bulbous honey fungus</name>
    <name type="synonym">Armillaria bulbosa</name>
    <dbReference type="NCBI Taxonomy" id="47427"/>
    <lineage>
        <taxon>Eukaryota</taxon>
        <taxon>Fungi</taxon>
        <taxon>Dikarya</taxon>
        <taxon>Basidiomycota</taxon>
        <taxon>Agaricomycotina</taxon>
        <taxon>Agaricomycetes</taxon>
        <taxon>Agaricomycetidae</taxon>
        <taxon>Agaricales</taxon>
        <taxon>Marasmiineae</taxon>
        <taxon>Physalacriaceae</taxon>
        <taxon>Armillaria</taxon>
    </lineage>
</organism>
<reference evidence="3" key="1">
    <citation type="journal article" date="2017" name="Nat. Ecol. Evol.">
        <title>Genome expansion and lineage-specific genetic innovations in the forest pathogenic fungi Armillaria.</title>
        <authorList>
            <person name="Sipos G."/>
            <person name="Prasanna A.N."/>
            <person name="Walter M.C."/>
            <person name="O'Connor E."/>
            <person name="Balint B."/>
            <person name="Krizsan K."/>
            <person name="Kiss B."/>
            <person name="Hess J."/>
            <person name="Varga T."/>
            <person name="Slot J."/>
            <person name="Riley R."/>
            <person name="Boka B."/>
            <person name="Rigling D."/>
            <person name="Barry K."/>
            <person name="Lee J."/>
            <person name="Mihaltcheva S."/>
            <person name="LaButti K."/>
            <person name="Lipzen A."/>
            <person name="Waldron R."/>
            <person name="Moloney N.M."/>
            <person name="Sperisen C."/>
            <person name="Kredics L."/>
            <person name="Vagvoelgyi C."/>
            <person name="Patrignani A."/>
            <person name="Fitzpatrick D."/>
            <person name="Nagy I."/>
            <person name="Doyle S."/>
            <person name="Anderson J.B."/>
            <person name="Grigoriev I.V."/>
            <person name="Gueldener U."/>
            <person name="Muensterkoetter M."/>
            <person name="Nagy L.G."/>
        </authorList>
    </citation>
    <scope>NUCLEOTIDE SEQUENCE [LARGE SCALE GENOMIC DNA]</scope>
    <source>
        <strain evidence="3">Ar21-2</strain>
    </source>
</reference>
<evidence type="ECO:0000313" key="2">
    <source>
        <dbReference type="EMBL" id="PBL02102.1"/>
    </source>
</evidence>
<dbReference type="Proteomes" id="UP000217790">
    <property type="component" value="Unassembled WGS sequence"/>
</dbReference>
<dbReference type="InParanoid" id="A0A2H3E3W7"/>
<sequence>MPKLLLLPWIYLTLPRCCHYRTQVSTCRREDPTGIQQLSKIKRREEGIAAAAVPVFAGSPEDPDYRQAIPCYPPGNQSRLKPPFIRGVGDCCTAIGYAKKTGIGFVLSCRDNCSSSDGSSTDGYLMIRDGPLTIFEWAFGCNFNQVVVVSSAGVAVNISEAGNKQIPVLEAQLYRLCMAILSMDSLQPSLKAYALELDYQIGGPRDNQRKQAFEELSITSDNQYDILQ</sequence>
<dbReference type="EMBL" id="KZ293645">
    <property type="protein sequence ID" value="PBL02102.1"/>
    <property type="molecule type" value="Genomic_DNA"/>
</dbReference>
<protein>
    <submittedName>
        <fullName evidence="2">Uncharacterized protein</fullName>
    </submittedName>
</protein>
<accession>A0A2H3E3W7</accession>
<feature type="chain" id="PRO_5013688955" evidence="1">
    <location>
        <begin position="21"/>
        <end position="228"/>
    </location>
</feature>
<evidence type="ECO:0000256" key="1">
    <source>
        <dbReference type="SAM" id="SignalP"/>
    </source>
</evidence>
<feature type="signal peptide" evidence="1">
    <location>
        <begin position="1"/>
        <end position="20"/>
    </location>
</feature>
<dbReference type="AlphaFoldDB" id="A0A2H3E3W7"/>
<keyword evidence="3" id="KW-1185">Reference proteome</keyword>
<keyword evidence="1" id="KW-0732">Signal</keyword>
<name>A0A2H3E3W7_ARMGA</name>
<gene>
    <name evidence="2" type="ORF">ARMGADRAFT_1023442</name>
</gene>
<proteinExistence type="predicted"/>
<evidence type="ECO:0000313" key="3">
    <source>
        <dbReference type="Proteomes" id="UP000217790"/>
    </source>
</evidence>